<accession>M4RWW9</accession>
<gene>
    <name evidence="1" type="ORF">C427_0843</name>
</gene>
<proteinExistence type="predicted"/>
<evidence type="ECO:0000313" key="1">
    <source>
        <dbReference type="EMBL" id="AGH42952.1"/>
    </source>
</evidence>
<protein>
    <submittedName>
        <fullName evidence="1">D-isomer specific 2-hydroxyacid dehydrogenase</fullName>
    </submittedName>
</protein>
<dbReference type="EMBL" id="CP003837">
    <property type="protein sequence ID" value="AGH42952.1"/>
    <property type="molecule type" value="Genomic_DNA"/>
</dbReference>
<name>M4RWW9_9ALTE</name>
<evidence type="ECO:0000313" key="2">
    <source>
        <dbReference type="Proteomes" id="UP000011864"/>
    </source>
</evidence>
<dbReference type="STRING" id="1129794.C427_0843"/>
<dbReference type="eggNOG" id="COG0111">
    <property type="taxonomic scope" value="Bacteria"/>
</dbReference>
<keyword evidence="2" id="KW-1185">Reference proteome</keyword>
<dbReference type="HOGENOM" id="CLU_3046246_0_0_6"/>
<dbReference type="AlphaFoldDB" id="M4RWW9"/>
<organism evidence="1 2">
    <name type="scientific">Paraglaciecola psychrophila 170</name>
    <dbReference type="NCBI Taxonomy" id="1129794"/>
    <lineage>
        <taxon>Bacteria</taxon>
        <taxon>Pseudomonadati</taxon>
        <taxon>Pseudomonadota</taxon>
        <taxon>Gammaproteobacteria</taxon>
        <taxon>Alteromonadales</taxon>
        <taxon>Alteromonadaceae</taxon>
        <taxon>Paraglaciecola</taxon>
    </lineage>
</organism>
<reference evidence="1 2" key="1">
    <citation type="journal article" date="2013" name="Genome Announc.">
        <title>Complete Genome Sequence of Glaciecola psychrophila Strain 170T.</title>
        <authorList>
            <person name="Yin J."/>
            <person name="Chen J."/>
            <person name="Liu G."/>
            <person name="Yu Y."/>
            <person name="Song L."/>
            <person name="Wang X."/>
            <person name="Qu X."/>
        </authorList>
    </citation>
    <scope>NUCLEOTIDE SEQUENCE [LARGE SCALE GENOMIC DNA]</scope>
    <source>
        <strain evidence="1 2">170</strain>
    </source>
</reference>
<dbReference type="SUPFAM" id="SSF52283">
    <property type="entry name" value="Formate/glycerate dehydrogenase catalytic domain-like"/>
    <property type="match status" value="1"/>
</dbReference>
<dbReference type="Proteomes" id="UP000011864">
    <property type="component" value="Chromosome"/>
</dbReference>
<dbReference type="RefSeq" id="WP_015430415.1">
    <property type="nucleotide sequence ID" value="NC_020514.1"/>
</dbReference>
<dbReference type="KEGG" id="gps:C427_0843"/>
<sequence>MTASVAEKYEVVSDIGHPDAVLLRSHKLHNETLADTVLAIARSGTGVNNVPVED</sequence>
<dbReference type="PATRIC" id="fig|1129794.4.peg.832"/>